<feature type="transmembrane region" description="Helical" evidence="10">
    <location>
        <begin position="12"/>
        <end position="37"/>
    </location>
</feature>
<feature type="transmembrane region" description="Helical" evidence="10">
    <location>
        <begin position="340"/>
        <end position="360"/>
    </location>
</feature>
<feature type="transmembrane region" description="Helical" evidence="10">
    <location>
        <begin position="182"/>
        <end position="204"/>
    </location>
</feature>
<accession>A0A8H5H3F9</accession>
<protein>
    <recommendedName>
        <fullName evidence="11">Major facilitator superfamily (MFS) profile domain-containing protein</fullName>
    </recommendedName>
</protein>
<comment type="subcellular location">
    <subcellularLocation>
        <location evidence="1">Membrane</location>
        <topology evidence="1">Multi-pass membrane protein</topology>
    </subcellularLocation>
</comment>
<evidence type="ECO:0000256" key="10">
    <source>
        <dbReference type="SAM" id="Phobius"/>
    </source>
</evidence>
<feature type="transmembrane region" description="Helical" evidence="10">
    <location>
        <begin position="388"/>
        <end position="406"/>
    </location>
</feature>
<dbReference type="Proteomes" id="UP000518752">
    <property type="component" value="Unassembled WGS sequence"/>
</dbReference>
<dbReference type="PANTHER" id="PTHR48022">
    <property type="entry name" value="PLASTIDIC GLUCOSE TRANSPORTER 4"/>
    <property type="match status" value="1"/>
</dbReference>
<feature type="compositionally biased region" description="Basic and acidic residues" evidence="9">
    <location>
        <begin position="491"/>
        <end position="506"/>
    </location>
</feature>
<feature type="region of interest" description="Disordered" evidence="9">
    <location>
        <begin position="489"/>
        <end position="520"/>
    </location>
</feature>
<dbReference type="PRINTS" id="PR00171">
    <property type="entry name" value="SUGRTRNSPORT"/>
</dbReference>
<keyword evidence="5 10" id="KW-1133">Transmembrane helix</keyword>
<dbReference type="Gene3D" id="1.20.1250.20">
    <property type="entry name" value="MFS general substrate transporter like domains"/>
    <property type="match status" value="1"/>
</dbReference>
<feature type="transmembrane region" description="Helical" evidence="10">
    <location>
        <begin position="150"/>
        <end position="170"/>
    </location>
</feature>
<keyword evidence="6 10" id="KW-0472">Membrane</keyword>
<evidence type="ECO:0000256" key="9">
    <source>
        <dbReference type="SAM" id="MobiDB-lite"/>
    </source>
</evidence>
<evidence type="ECO:0000256" key="5">
    <source>
        <dbReference type="ARBA" id="ARBA00022989"/>
    </source>
</evidence>
<comment type="similarity">
    <text evidence="2 8">Belongs to the major facilitator superfamily. Sugar transporter (TC 2.A.1.1) family.</text>
</comment>
<dbReference type="Pfam" id="PF00083">
    <property type="entry name" value="Sugar_tr"/>
    <property type="match status" value="1"/>
</dbReference>
<organism evidence="12 13">
    <name type="scientific">Collybiopsis confluens</name>
    <dbReference type="NCBI Taxonomy" id="2823264"/>
    <lineage>
        <taxon>Eukaryota</taxon>
        <taxon>Fungi</taxon>
        <taxon>Dikarya</taxon>
        <taxon>Basidiomycota</taxon>
        <taxon>Agaricomycotina</taxon>
        <taxon>Agaricomycetes</taxon>
        <taxon>Agaricomycetidae</taxon>
        <taxon>Agaricales</taxon>
        <taxon>Marasmiineae</taxon>
        <taxon>Omphalotaceae</taxon>
        <taxon>Collybiopsis</taxon>
    </lineage>
</organism>
<reference evidence="12 13" key="1">
    <citation type="journal article" date="2020" name="ISME J.">
        <title>Uncovering the hidden diversity of litter-decomposition mechanisms in mushroom-forming fungi.</title>
        <authorList>
            <person name="Floudas D."/>
            <person name="Bentzer J."/>
            <person name="Ahren D."/>
            <person name="Johansson T."/>
            <person name="Persson P."/>
            <person name="Tunlid A."/>
        </authorList>
    </citation>
    <scope>NUCLEOTIDE SEQUENCE [LARGE SCALE GENOMIC DNA]</scope>
    <source>
        <strain evidence="12 13">CBS 406.79</strain>
    </source>
</reference>
<dbReference type="InterPro" id="IPR050360">
    <property type="entry name" value="MFS_Sugar_Transporters"/>
</dbReference>
<dbReference type="InterPro" id="IPR005829">
    <property type="entry name" value="Sugar_transporter_CS"/>
</dbReference>
<dbReference type="GO" id="GO:0016020">
    <property type="term" value="C:membrane"/>
    <property type="evidence" value="ECO:0007669"/>
    <property type="project" value="UniProtKB-SubCell"/>
</dbReference>
<dbReference type="InterPro" id="IPR003663">
    <property type="entry name" value="Sugar/inositol_transpt"/>
</dbReference>
<evidence type="ECO:0000313" key="13">
    <source>
        <dbReference type="Proteomes" id="UP000518752"/>
    </source>
</evidence>
<dbReference type="PROSITE" id="PS00217">
    <property type="entry name" value="SUGAR_TRANSPORT_2"/>
    <property type="match status" value="1"/>
</dbReference>
<feature type="transmembrane region" description="Helical" evidence="10">
    <location>
        <begin position="270"/>
        <end position="291"/>
    </location>
</feature>
<feature type="transmembrane region" description="Helical" evidence="10">
    <location>
        <begin position="449"/>
        <end position="469"/>
    </location>
</feature>
<gene>
    <name evidence="12" type="ORF">D9757_008838</name>
</gene>
<keyword evidence="3 8" id="KW-0813">Transport</keyword>
<evidence type="ECO:0000313" key="12">
    <source>
        <dbReference type="EMBL" id="KAF5376018.1"/>
    </source>
</evidence>
<evidence type="ECO:0000256" key="1">
    <source>
        <dbReference type="ARBA" id="ARBA00004141"/>
    </source>
</evidence>
<dbReference type="AlphaFoldDB" id="A0A8H5H3F9"/>
<evidence type="ECO:0000256" key="2">
    <source>
        <dbReference type="ARBA" id="ARBA00010992"/>
    </source>
</evidence>
<evidence type="ECO:0000256" key="3">
    <source>
        <dbReference type="ARBA" id="ARBA00022448"/>
    </source>
</evidence>
<keyword evidence="4 10" id="KW-0812">Transmembrane</keyword>
<evidence type="ECO:0000256" key="7">
    <source>
        <dbReference type="ARBA" id="ARBA00049119"/>
    </source>
</evidence>
<dbReference type="SUPFAM" id="SSF103473">
    <property type="entry name" value="MFS general substrate transporter"/>
    <property type="match status" value="1"/>
</dbReference>
<evidence type="ECO:0000256" key="4">
    <source>
        <dbReference type="ARBA" id="ARBA00022692"/>
    </source>
</evidence>
<evidence type="ECO:0000256" key="8">
    <source>
        <dbReference type="RuleBase" id="RU003346"/>
    </source>
</evidence>
<dbReference type="InterPro" id="IPR005828">
    <property type="entry name" value="MFS_sugar_transport-like"/>
</dbReference>
<feature type="domain" description="Major facilitator superfamily (MFS) profile" evidence="11">
    <location>
        <begin position="15"/>
        <end position="472"/>
    </location>
</feature>
<keyword evidence="13" id="KW-1185">Reference proteome</keyword>
<feature type="transmembrane region" description="Helical" evidence="10">
    <location>
        <begin position="117"/>
        <end position="138"/>
    </location>
</feature>
<dbReference type="PANTHER" id="PTHR48022:SF23">
    <property type="entry name" value="MAJOR FACILITATOR SUPERFAMILY (MFS) PROFILE DOMAIN-CONTAINING PROTEIN"/>
    <property type="match status" value="1"/>
</dbReference>
<dbReference type="InterPro" id="IPR020846">
    <property type="entry name" value="MFS_dom"/>
</dbReference>
<feature type="transmembrane region" description="Helical" evidence="10">
    <location>
        <begin position="66"/>
        <end position="88"/>
    </location>
</feature>
<feature type="transmembrane region" description="Helical" evidence="10">
    <location>
        <begin position="311"/>
        <end position="333"/>
    </location>
</feature>
<dbReference type="GO" id="GO:0005351">
    <property type="term" value="F:carbohydrate:proton symporter activity"/>
    <property type="evidence" value="ECO:0007669"/>
    <property type="project" value="TreeGrafter"/>
</dbReference>
<sequence>MTKEGLFVNIRVYWLAFIAYWGIVLFGYDTGIAGGVVSQETFQRHFGMFPNGVKDSKKVTEVSSNVVSVLQAGAFFGALGSAPISAWFGRKWTLVGFSAVFFDRCANSPSNGLALIYAGRVISGVGIGGISAVAPTFVSECSPKEVRGRITGLFQIMVATGVMLSYFINFGVSTNIVSGPKIWRIPFGFQLVPAGIMLIGLFTVKESPRWLASVGRNEQALNNLAYLRRRPSDDPDLVHEMAEIEAAIEEEQRVRKGLGWKEAFFGKGNFIRFVIAFVIFLLQQWCGQNSVGYYAPQIFASIGYTGNKNSLLASGVYGIVKLVATSLFIFFGVETLGRRWSLFISAMGMGTMFFIIGAIIKTHPPPAVSPTSVVTKIAPASQAMAGMLYIYVCFYSMGWGPLPWVYVSDIFPTRTRHYGLAVASASQWLWNFVVSHQTLAIEQNLGYKFFLMFATVNIGAMSIFSLVIPETKGRSLEEMDIIFGSISQEQRTADVERYEHARDARDVGSTQSHEMSEDKV</sequence>
<evidence type="ECO:0000256" key="6">
    <source>
        <dbReference type="ARBA" id="ARBA00023136"/>
    </source>
</evidence>
<dbReference type="NCBIfam" id="TIGR00879">
    <property type="entry name" value="SP"/>
    <property type="match status" value="1"/>
</dbReference>
<dbReference type="InterPro" id="IPR036259">
    <property type="entry name" value="MFS_trans_sf"/>
</dbReference>
<dbReference type="PROSITE" id="PS50850">
    <property type="entry name" value="MFS"/>
    <property type="match status" value="1"/>
</dbReference>
<evidence type="ECO:0000259" key="11">
    <source>
        <dbReference type="PROSITE" id="PS50850"/>
    </source>
</evidence>
<comment type="caution">
    <text evidence="12">The sequence shown here is derived from an EMBL/GenBank/DDBJ whole genome shotgun (WGS) entry which is preliminary data.</text>
</comment>
<name>A0A8H5H3F9_9AGAR</name>
<dbReference type="FunFam" id="1.20.1250.20:FF:000026">
    <property type="entry name" value="MFS quinate transporter QutD"/>
    <property type="match status" value="1"/>
</dbReference>
<dbReference type="OrthoDB" id="508119at2759"/>
<proteinExistence type="inferred from homology"/>
<comment type="catalytic activity">
    <reaction evidence="7">
        <text>myo-inositol(out) + H(+)(out) = myo-inositol(in) + H(+)(in)</text>
        <dbReference type="Rhea" id="RHEA:60364"/>
        <dbReference type="ChEBI" id="CHEBI:15378"/>
        <dbReference type="ChEBI" id="CHEBI:17268"/>
    </reaction>
</comment>
<dbReference type="EMBL" id="JAACJN010000093">
    <property type="protein sequence ID" value="KAF5376018.1"/>
    <property type="molecule type" value="Genomic_DNA"/>
</dbReference>